<dbReference type="RefSeq" id="WP_240100444.1">
    <property type="nucleotide sequence ID" value="NZ_JAJSON010000027.1"/>
</dbReference>
<gene>
    <name evidence="2" type="ORF">LU635_15625</name>
</gene>
<comment type="caution">
    <text evidence="2">The sequence shown here is derived from an EMBL/GenBank/DDBJ whole genome shotgun (WGS) entry which is preliminary data.</text>
</comment>
<protein>
    <recommendedName>
        <fullName evidence="4">MotA/TolQ/ExbB proton channel domain-containing protein</fullName>
    </recommendedName>
</protein>
<evidence type="ECO:0000256" key="1">
    <source>
        <dbReference type="SAM" id="Phobius"/>
    </source>
</evidence>
<keyword evidence="3" id="KW-1185">Reference proteome</keyword>
<accession>A0A9X2A8M4</accession>
<keyword evidence="1" id="KW-1133">Transmembrane helix</keyword>
<name>A0A9X2A8M4_9FLAO</name>
<evidence type="ECO:0008006" key="4">
    <source>
        <dbReference type="Google" id="ProtNLM"/>
    </source>
</evidence>
<evidence type="ECO:0000313" key="2">
    <source>
        <dbReference type="EMBL" id="MCG9973081.1"/>
    </source>
</evidence>
<feature type="transmembrane region" description="Helical" evidence="1">
    <location>
        <begin position="72"/>
        <end position="90"/>
    </location>
</feature>
<reference evidence="2" key="1">
    <citation type="submission" date="2021-12" db="EMBL/GenBank/DDBJ databases">
        <title>Description of Gramella crocea sp. nov., a new bacterium isolated from activated sludge.</title>
        <authorList>
            <person name="Zhang X."/>
        </authorList>
    </citation>
    <scope>NUCLEOTIDE SEQUENCE</scope>
    <source>
        <strain evidence="2">YB25</strain>
    </source>
</reference>
<keyword evidence="1" id="KW-0812">Transmembrane</keyword>
<organism evidence="2 3">
    <name type="scientific">Christiangramia crocea</name>
    <dbReference type="NCBI Taxonomy" id="2904124"/>
    <lineage>
        <taxon>Bacteria</taxon>
        <taxon>Pseudomonadati</taxon>
        <taxon>Bacteroidota</taxon>
        <taxon>Flavobacteriia</taxon>
        <taxon>Flavobacteriales</taxon>
        <taxon>Flavobacteriaceae</taxon>
        <taxon>Christiangramia</taxon>
    </lineage>
</organism>
<feature type="transmembrane region" description="Helical" evidence="1">
    <location>
        <begin position="30"/>
        <end position="51"/>
    </location>
</feature>
<evidence type="ECO:0000313" key="3">
    <source>
        <dbReference type="Proteomes" id="UP001139344"/>
    </source>
</evidence>
<dbReference type="Proteomes" id="UP001139344">
    <property type="component" value="Unassembled WGS sequence"/>
</dbReference>
<dbReference type="AlphaFoldDB" id="A0A9X2A8M4"/>
<keyword evidence="1" id="KW-0472">Membrane</keyword>
<proteinExistence type="predicted"/>
<sequence>MITFTLSIILLQEKGFFDQLFARIHEGGPLAMSLILISFLLILFLVVRSAMKLKSPAHVFQKSISLINQLSLLALVIGLFAQFIGLIQIFDAFEALGDISPALFAGGLKVTLLAPLFGGFTFLIGRMATFILNWIRNSELDKVSSI</sequence>
<dbReference type="EMBL" id="JAJSON010000027">
    <property type="protein sequence ID" value="MCG9973081.1"/>
    <property type="molecule type" value="Genomic_DNA"/>
</dbReference>
<feature type="transmembrane region" description="Helical" evidence="1">
    <location>
        <begin position="110"/>
        <end position="135"/>
    </location>
</feature>